<dbReference type="AlphaFoldDB" id="A0A371D411"/>
<organism evidence="1 2">
    <name type="scientific">Lentinus brumalis</name>
    <dbReference type="NCBI Taxonomy" id="2498619"/>
    <lineage>
        <taxon>Eukaryota</taxon>
        <taxon>Fungi</taxon>
        <taxon>Dikarya</taxon>
        <taxon>Basidiomycota</taxon>
        <taxon>Agaricomycotina</taxon>
        <taxon>Agaricomycetes</taxon>
        <taxon>Polyporales</taxon>
        <taxon>Polyporaceae</taxon>
        <taxon>Lentinus</taxon>
    </lineage>
</organism>
<keyword evidence="2" id="KW-1185">Reference proteome</keyword>
<evidence type="ECO:0000313" key="1">
    <source>
        <dbReference type="EMBL" id="RDX47286.1"/>
    </source>
</evidence>
<reference evidence="1 2" key="1">
    <citation type="journal article" date="2018" name="Biotechnol. Biofuels">
        <title>Integrative visual omics of the white-rot fungus Polyporus brumalis exposes the biotechnological potential of its oxidative enzymes for delignifying raw plant biomass.</title>
        <authorList>
            <person name="Miyauchi S."/>
            <person name="Rancon A."/>
            <person name="Drula E."/>
            <person name="Hage H."/>
            <person name="Chaduli D."/>
            <person name="Favel A."/>
            <person name="Grisel S."/>
            <person name="Henrissat B."/>
            <person name="Herpoel-Gimbert I."/>
            <person name="Ruiz-Duenas F.J."/>
            <person name="Chevret D."/>
            <person name="Hainaut M."/>
            <person name="Lin J."/>
            <person name="Wang M."/>
            <person name="Pangilinan J."/>
            <person name="Lipzen A."/>
            <person name="Lesage-Meessen L."/>
            <person name="Navarro D."/>
            <person name="Riley R."/>
            <person name="Grigoriev I.V."/>
            <person name="Zhou S."/>
            <person name="Raouche S."/>
            <person name="Rosso M.N."/>
        </authorList>
    </citation>
    <scope>NUCLEOTIDE SEQUENCE [LARGE SCALE GENOMIC DNA]</scope>
    <source>
        <strain evidence="1 2">BRFM 1820</strain>
    </source>
</reference>
<dbReference type="EMBL" id="KZ857420">
    <property type="protein sequence ID" value="RDX47286.1"/>
    <property type="molecule type" value="Genomic_DNA"/>
</dbReference>
<dbReference type="OrthoDB" id="2793272at2759"/>
<proteinExistence type="predicted"/>
<name>A0A371D411_9APHY</name>
<gene>
    <name evidence="1" type="ORF">OH76DRAFT_1406191</name>
</gene>
<protein>
    <submittedName>
        <fullName evidence="1">Uncharacterized protein</fullName>
    </submittedName>
</protein>
<sequence length="73" mass="8008">MHPISHPSTPPAPAPIFRFSSATGRELCHKIITNQLGYDPHGYQLDGICQALRAGKVTRFEADHIRLVGSWAA</sequence>
<evidence type="ECO:0000313" key="2">
    <source>
        <dbReference type="Proteomes" id="UP000256964"/>
    </source>
</evidence>
<accession>A0A371D411</accession>
<dbReference type="Proteomes" id="UP000256964">
    <property type="component" value="Unassembled WGS sequence"/>
</dbReference>